<protein>
    <submittedName>
        <fullName evidence="8">Aldo/keto reductase</fullName>
    </submittedName>
</protein>
<sequence length="298" mass="32242">MTGTSSLITLNNGIRMPALGLGVFQSTPEQTAGAVASALEKGYRLIDTAAAYFNERQVGEGLARSGVPRSEVFVTTKLWMSDYGYEQALRGFDVSRRKLGLEYVDLYLLHWPVPTDFAATVASYKAAGRLLADGRVRAIGVCNFGPSHLADLIARTEAVPAVNQVELHPFFTQRALREAAARYGVITQSWSPLGGVNVYAAKDPSVAKSPLTHPVVVALAKRYGKTPAQVVLRWHIEHGLSAIPKSVRPERIAENIGIFDFALKTEDVAAIDALDTGVRGGPDPEIVDTRLFNLSIPD</sequence>
<evidence type="ECO:0000256" key="5">
    <source>
        <dbReference type="PIRSR" id="PIRSR000097-2"/>
    </source>
</evidence>
<dbReference type="SUPFAM" id="SSF51430">
    <property type="entry name" value="NAD(P)-linked oxidoreductase"/>
    <property type="match status" value="1"/>
</dbReference>
<gene>
    <name evidence="8" type="ORF">HG543_00790</name>
</gene>
<name>A0A848LDA4_9BACT</name>
<dbReference type="Proteomes" id="UP000518300">
    <property type="component" value="Unassembled WGS sequence"/>
</dbReference>
<dbReference type="InterPro" id="IPR023210">
    <property type="entry name" value="NADP_OxRdtase_dom"/>
</dbReference>
<dbReference type="PANTHER" id="PTHR43827:SF3">
    <property type="entry name" value="NADP-DEPENDENT OXIDOREDUCTASE DOMAIN-CONTAINING PROTEIN"/>
    <property type="match status" value="1"/>
</dbReference>
<keyword evidence="9" id="KW-1185">Reference proteome</keyword>
<dbReference type="InterPro" id="IPR020471">
    <property type="entry name" value="AKR"/>
</dbReference>
<keyword evidence="3" id="KW-0560">Oxidoreductase</keyword>
<dbReference type="InterPro" id="IPR036812">
    <property type="entry name" value="NAD(P)_OxRdtase_dom_sf"/>
</dbReference>
<dbReference type="PIRSF" id="PIRSF000097">
    <property type="entry name" value="AKR"/>
    <property type="match status" value="1"/>
</dbReference>
<dbReference type="FunFam" id="3.20.20.100:FF:000015">
    <property type="entry name" value="Oxidoreductase, aldo/keto reductase family"/>
    <property type="match status" value="1"/>
</dbReference>
<dbReference type="InterPro" id="IPR018170">
    <property type="entry name" value="Aldo/ket_reductase_CS"/>
</dbReference>
<reference evidence="8 9" key="1">
    <citation type="submission" date="2020-04" db="EMBL/GenBank/DDBJ databases">
        <title>Draft genome of Pyxidicoccus fallax type strain.</title>
        <authorList>
            <person name="Whitworth D.E."/>
        </authorList>
    </citation>
    <scope>NUCLEOTIDE SEQUENCE [LARGE SCALE GENOMIC DNA]</scope>
    <source>
        <strain evidence="8 9">DSM 14698</strain>
    </source>
</reference>
<dbReference type="CDD" id="cd19127">
    <property type="entry name" value="AKR_AKR5B1"/>
    <property type="match status" value="1"/>
</dbReference>
<evidence type="ECO:0000313" key="9">
    <source>
        <dbReference type="Proteomes" id="UP000518300"/>
    </source>
</evidence>
<dbReference type="GO" id="GO:0016616">
    <property type="term" value="F:oxidoreductase activity, acting on the CH-OH group of donors, NAD or NADP as acceptor"/>
    <property type="evidence" value="ECO:0007669"/>
    <property type="project" value="UniProtKB-ARBA"/>
</dbReference>
<feature type="active site" description="Proton donor" evidence="4">
    <location>
        <position position="52"/>
    </location>
</feature>
<feature type="domain" description="NADP-dependent oxidoreductase" evidence="7">
    <location>
        <begin position="25"/>
        <end position="275"/>
    </location>
</feature>
<evidence type="ECO:0000256" key="1">
    <source>
        <dbReference type="ARBA" id="ARBA00007905"/>
    </source>
</evidence>
<evidence type="ECO:0000256" key="6">
    <source>
        <dbReference type="PIRSR" id="PIRSR000097-3"/>
    </source>
</evidence>
<evidence type="ECO:0000259" key="7">
    <source>
        <dbReference type="Pfam" id="PF00248"/>
    </source>
</evidence>
<accession>A0A848LDA4</accession>
<dbReference type="PRINTS" id="PR00069">
    <property type="entry name" value="ALDKETRDTASE"/>
</dbReference>
<dbReference type="AlphaFoldDB" id="A0A848LDA4"/>
<feature type="binding site" evidence="5">
    <location>
        <position position="110"/>
    </location>
    <ligand>
        <name>substrate</name>
    </ligand>
</feature>
<dbReference type="PROSITE" id="PS00798">
    <property type="entry name" value="ALDOKETO_REDUCTASE_1"/>
    <property type="match status" value="1"/>
</dbReference>
<comment type="caution">
    <text evidence="8">The sequence shown here is derived from an EMBL/GenBank/DDBJ whole genome shotgun (WGS) entry which is preliminary data.</text>
</comment>
<keyword evidence="2" id="KW-0521">NADP</keyword>
<comment type="similarity">
    <text evidence="1">Belongs to the aldo/keto reductase family.</text>
</comment>
<dbReference type="RefSeq" id="WP_169342686.1">
    <property type="nucleotide sequence ID" value="NZ_JABBJJ010000002.1"/>
</dbReference>
<dbReference type="PANTHER" id="PTHR43827">
    <property type="entry name" value="2,5-DIKETO-D-GLUCONIC ACID REDUCTASE"/>
    <property type="match status" value="1"/>
</dbReference>
<evidence type="ECO:0000313" key="8">
    <source>
        <dbReference type="EMBL" id="NMO13408.1"/>
    </source>
</evidence>
<organism evidence="8 9">
    <name type="scientific">Pyxidicoccus fallax</name>
    <dbReference type="NCBI Taxonomy" id="394095"/>
    <lineage>
        <taxon>Bacteria</taxon>
        <taxon>Pseudomonadati</taxon>
        <taxon>Myxococcota</taxon>
        <taxon>Myxococcia</taxon>
        <taxon>Myxococcales</taxon>
        <taxon>Cystobacterineae</taxon>
        <taxon>Myxococcaceae</taxon>
        <taxon>Pyxidicoccus</taxon>
    </lineage>
</organism>
<dbReference type="Pfam" id="PF00248">
    <property type="entry name" value="Aldo_ket_red"/>
    <property type="match status" value="1"/>
</dbReference>
<evidence type="ECO:0000256" key="4">
    <source>
        <dbReference type="PIRSR" id="PIRSR000097-1"/>
    </source>
</evidence>
<evidence type="ECO:0000256" key="3">
    <source>
        <dbReference type="ARBA" id="ARBA00023002"/>
    </source>
</evidence>
<feature type="site" description="Lowers pKa of active site Tyr" evidence="6">
    <location>
        <position position="77"/>
    </location>
</feature>
<proteinExistence type="inferred from homology"/>
<dbReference type="Gene3D" id="3.20.20.100">
    <property type="entry name" value="NADP-dependent oxidoreductase domain"/>
    <property type="match status" value="1"/>
</dbReference>
<evidence type="ECO:0000256" key="2">
    <source>
        <dbReference type="ARBA" id="ARBA00022857"/>
    </source>
</evidence>
<dbReference type="EMBL" id="JABBJJ010000002">
    <property type="protein sequence ID" value="NMO13408.1"/>
    <property type="molecule type" value="Genomic_DNA"/>
</dbReference>